<dbReference type="PANTHER" id="PTHR45998:SF2">
    <property type="entry name" value="SERINE_THREONINE-PROTEIN KINASE 16"/>
    <property type="match status" value="1"/>
</dbReference>
<organism evidence="12 13">
    <name type="scientific">Petrolisthes manimaculis</name>
    <dbReference type="NCBI Taxonomy" id="1843537"/>
    <lineage>
        <taxon>Eukaryota</taxon>
        <taxon>Metazoa</taxon>
        <taxon>Ecdysozoa</taxon>
        <taxon>Arthropoda</taxon>
        <taxon>Crustacea</taxon>
        <taxon>Multicrustacea</taxon>
        <taxon>Malacostraca</taxon>
        <taxon>Eumalacostraca</taxon>
        <taxon>Eucarida</taxon>
        <taxon>Decapoda</taxon>
        <taxon>Pleocyemata</taxon>
        <taxon>Anomura</taxon>
        <taxon>Galatheoidea</taxon>
        <taxon>Porcellanidae</taxon>
        <taxon>Petrolisthes</taxon>
    </lineage>
</organism>
<evidence type="ECO:0000256" key="8">
    <source>
        <dbReference type="ARBA" id="ARBA00048679"/>
    </source>
</evidence>
<dbReference type="CDD" id="cd13986">
    <property type="entry name" value="STKc_16"/>
    <property type="match status" value="1"/>
</dbReference>
<evidence type="ECO:0000256" key="3">
    <source>
        <dbReference type="ARBA" id="ARBA00022679"/>
    </source>
</evidence>
<dbReference type="InterPro" id="IPR052239">
    <property type="entry name" value="Ser/Thr-specific_kinases"/>
</dbReference>
<dbReference type="InterPro" id="IPR000719">
    <property type="entry name" value="Prot_kinase_dom"/>
</dbReference>
<dbReference type="GO" id="GO:0005524">
    <property type="term" value="F:ATP binding"/>
    <property type="evidence" value="ECO:0007669"/>
    <property type="project" value="UniProtKB-UniRule"/>
</dbReference>
<evidence type="ECO:0000256" key="9">
    <source>
        <dbReference type="PROSITE-ProRule" id="PRU10141"/>
    </source>
</evidence>
<dbReference type="GO" id="GO:0004674">
    <property type="term" value="F:protein serine/threonine kinase activity"/>
    <property type="evidence" value="ECO:0007669"/>
    <property type="project" value="UniProtKB-KW"/>
</dbReference>
<dbReference type="PROSITE" id="PS50011">
    <property type="entry name" value="PROTEIN_KINASE_DOM"/>
    <property type="match status" value="1"/>
</dbReference>
<dbReference type="InterPro" id="IPR011009">
    <property type="entry name" value="Kinase-like_dom_sf"/>
</dbReference>
<dbReference type="SMART" id="SM00220">
    <property type="entry name" value="S_TKc"/>
    <property type="match status" value="1"/>
</dbReference>
<keyword evidence="3" id="KW-0808">Transferase</keyword>
<dbReference type="GO" id="GO:0005794">
    <property type="term" value="C:Golgi apparatus"/>
    <property type="evidence" value="ECO:0007669"/>
    <property type="project" value="TreeGrafter"/>
</dbReference>
<dbReference type="SUPFAM" id="SSF56112">
    <property type="entry name" value="Protein kinase-like (PK-like)"/>
    <property type="match status" value="1"/>
</dbReference>
<dbReference type="PROSITE" id="PS00107">
    <property type="entry name" value="PROTEIN_KINASE_ATP"/>
    <property type="match status" value="1"/>
</dbReference>
<reference evidence="12" key="1">
    <citation type="submission" date="2023-11" db="EMBL/GenBank/DDBJ databases">
        <title>Genome assemblies of two species of porcelain crab, Petrolisthes cinctipes and Petrolisthes manimaculis (Anomura: Porcellanidae).</title>
        <authorList>
            <person name="Angst P."/>
        </authorList>
    </citation>
    <scope>NUCLEOTIDE SEQUENCE</scope>
    <source>
        <strain evidence="12">PB745_02</strain>
        <tissue evidence="12">Gill</tissue>
    </source>
</reference>
<evidence type="ECO:0000256" key="2">
    <source>
        <dbReference type="ARBA" id="ARBA00022527"/>
    </source>
</evidence>
<name>A0AAE1TZX9_9EUCA</name>
<evidence type="ECO:0000259" key="11">
    <source>
        <dbReference type="PROSITE" id="PS50011"/>
    </source>
</evidence>
<evidence type="ECO:0000313" key="13">
    <source>
        <dbReference type="Proteomes" id="UP001292094"/>
    </source>
</evidence>
<evidence type="ECO:0000256" key="4">
    <source>
        <dbReference type="ARBA" id="ARBA00022741"/>
    </source>
</evidence>
<dbReference type="EC" id="2.7.11.1" evidence="1"/>
<keyword evidence="6 9" id="KW-0067">ATP-binding</keyword>
<comment type="similarity">
    <text evidence="10">Belongs to the protein kinase superfamily.</text>
</comment>
<comment type="catalytic activity">
    <reaction evidence="8">
        <text>L-seryl-[protein] + ATP = O-phospho-L-seryl-[protein] + ADP + H(+)</text>
        <dbReference type="Rhea" id="RHEA:17989"/>
        <dbReference type="Rhea" id="RHEA-COMP:9863"/>
        <dbReference type="Rhea" id="RHEA-COMP:11604"/>
        <dbReference type="ChEBI" id="CHEBI:15378"/>
        <dbReference type="ChEBI" id="CHEBI:29999"/>
        <dbReference type="ChEBI" id="CHEBI:30616"/>
        <dbReference type="ChEBI" id="CHEBI:83421"/>
        <dbReference type="ChEBI" id="CHEBI:456216"/>
        <dbReference type="EC" id="2.7.11.1"/>
    </reaction>
</comment>
<dbReference type="PANTHER" id="PTHR45998">
    <property type="entry name" value="SERINE/THREONINE-PROTEIN KINASE 16"/>
    <property type="match status" value="1"/>
</dbReference>
<evidence type="ECO:0000256" key="6">
    <source>
        <dbReference type="ARBA" id="ARBA00022840"/>
    </source>
</evidence>
<feature type="binding site" evidence="9">
    <location>
        <position position="47"/>
    </location>
    <ligand>
        <name>ATP</name>
        <dbReference type="ChEBI" id="CHEBI:30616"/>
    </ligand>
</feature>
<keyword evidence="4 9" id="KW-0547">Nucleotide-binding</keyword>
<dbReference type="EMBL" id="JAWZYT010002459">
    <property type="protein sequence ID" value="KAK4304247.1"/>
    <property type="molecule type" value="Genomic_DNA"/>
</dbReference>
<evidence type="ECO:0000256" key="7">
    <source>
        <dbReference type="ARBA" id="ARBA00047899"/>
    </source>
</evidence>
<accession>A0AAE1TZX9</accession>
<dbReference type="Gene3D" id="1.10.510.10">
    <property type="entry name" value="Transferase(Phosphotransferase) domain 1"/>
    <property type="match status" value="1"/>
</dbReference>
<evidence type="ECO:0000256" key="1">
    <source>
        <dbReference type="ARBA" id="ARBA00012513"/>
    </source>
</evidence>
<dbReference type="Pfam" id="PF00069">
    <property type="entry name" value="Pkinase"/>
    <property type="match status" value="1"/>
</dbReference>
<dbReference type="AlphaFoldDB" id="A0AAE1TZX9"/>
<keyword evidence="13" id="KW-1185">Reference proteome</keyword>
<feature type="domain" description="Protein kinase" evidence="11">
    <location>
        <begin position="18"/>
        <end position="301"/>
    </location>
</feature>
<dbReference type="Proteomes" id="UP001292094">
    <property type="component" value="Unassembled WGS sequence"/>
</dbReference>
<comment type="caution">
    <text evidence="12">The sequence shown here is derived from an EMBL/GenBank/DDBJ whole genome shotgun (WGS) entry which is preliminary data.</text>
</comment>
<sequence>MGNCLCVKESIKVNGRRYLIREKLGEGGFSTVELIEDALTHKLYALKRITCHSQADQKVALAEVEYHNALRHANIVECIDSDLIGAPDLMGNRTSQVLIVLPYYRRGTLHDDLMRRQKAGTPIDEVVVLTMFRSICEGVQCFHTARPRPLAHKDIKTANILLQDDLTPCLMDLGSVSRARIEVNNSSEAQQLQDEAAERSSMPYRAPELFTVESHCNIDERTDIWSLGCLLYAMCFYKSPFEAVYERGDSVALAVISGIVKFPESHQYSQELLGLIKSLLRVKAEERPYIDWIIGTVDELINKSSGAV</sequence>
<dbReference type="InterPro" id="IPR017441">
    <property type="entry name" value="Protein_kinase_ATP_BS"/>
</dbReference>
<dbReference type="InterPro" id="IPR008271">
    <property type="entry name" value="Ser/Thr_kinase_AS"/>
</dbReference>
<evidence type="ECO:0000256" key="10">
    <source>
        <dbReference type="RuleBase" id="RU000304"/>
    </source>
</evidence>
<evidence type="ECO:0000256" key="5">
    <source>
        <dbReference type="ARBA" id="ARBA00022777"/>
    </source>
</evidence>
<comment type="catalytic activity">
    <reaction evidence="7">
        <text>L-threonyl-[protein] + ATP = O-phospho-L-threonyl-[protein] + ADP + H(+)</text>
        <dbReference type="Rhea" id="RHEA:46608"/>
        <dbReference type="Rhea" id="RHEA-COMP:11060"/>
        <dbReference type="Rhea" id="RHEA-COMP:11605"/>
        <dbReference type="ChEBI" id="CHEBI:15378"/>
        <dbReference type="ChEBI" id="CHEBI:30013"/>
        <dbReference type="ChEBI" id="CHEBI:30616"/>
        <dbReference type="ChEBI" id="CHEBI:61977"/>
        <dbReference type="ChEBI" id="CHEBI:456216"/>
        <dbReference type="EC" id="2.7.11.1"/>
    </reaction>
</comment>
<keyword evidence="5" id="KW-0418">Kinase</keyword>
<evidence type="ECO:0000313" key="12">
    <source>
        <dbReference type="EMBL" id="KAK4304247.1"/>
    </source>
</evidence>
<dbReference type="PROSITE" id="PS00108">
    <property type="entry name" value="PROTEIN_KINASE_ST"/>
    <property type="match status" value="1"/>
</dbReference>
<protein>
    <recommendedName>
        <fullName evidence="1">non-specific serine/threonine protein kinase</fullName>
        <ecNumber evidence="1">2.7.11.1</ecNumber>
    </recommendedName>
</protein>
<keyword evidence="2 10" id="KW-0723">Serine/threonine-protein kinase</keyword>
<proteinExistence type="inferred from homology"/>
<gene>
    <name evidence="12" type="ORF">Pmani_023801</name>
</gene>